<feature type="region of interest" description="Disordered" evidence="4">
    <location>
        <begin position="253"/>
        <end position="275"/>
    </location>
</feature>
<protein>
    <submittedName>
        <fullName evidence="6">CRISPR/Cas system-associated exonuclease Cas4 (RecB family)</fullName>
    </submittedName>
</protein>
<dbReference type="EMBL" id="JAUSUT010000001">
    <property type="protein sequence ID" value="MDQ0377915.1"/>
    <property type="molecule type" value="Genomic_DNA"/>
</dbReference>
<keyword evidence="7" id="KW-1185">Reference proteome</keyword>
<organism evidence="6 7">
    <name type="scientific">Amycolatopsis thermophila</name>
    <dbReference type="NCBI Taxonomy" id="206084"/>
    <lineage>
        <taxon>Bacteria</taxon>
        <taxon>Bacillati</taxon>
        <taxon>Actinomycetota</taxon>
        <taxon>Actinomycetes</taxon>
        <taxon>Pseudonocardiales</taxon>
        <taxon>Pseudonocardiaceae</taxon>
        <taxon>Amycolatopsis</taxon>
    </lineage>
</organism>
<evidence type="ECO:0000259" key="5">
    <source>
        <dbReference type="Pfam" id="PF12705"/>
    </source>
</evidence>
<dbReference type="GO" id="GO:0004527">
    <property type="term" value="F:exonuclease activity"/>
    <property type="evidence" value="ECO:0007669"/>
    <property type="project" value="UniProtKB-KW"/>
</dbReference>
<keyword evidence="2" id="KW-0347">Helicase</keyword>
<evidence type="ECO:0000256" key="2">
    <source>
        <dbReference type="ARBA" id="ARBA00022806"/>
    </source>
</evidence>
<comment type="caution">
    <text evidence="6">The sequence shown here is derived from an EMBL/GenBank/DDBJ whole genome shotgun (WGS) entry which is preliminary data.</text>
</comment>
<dbReference type="Gene3D" id="3.90.320.10">
    <property type="match status" value="1"/>
</dbReference>
<evidence type="ECO:0000256" key="4">
    <source>
        <dbReference type="SAM" id="MobiDB-lite"/>
    </source>
</evidence>
<reference evidence="6 7" key="1">
    <citation type="submission" date="2023-07" db="EMBL/GenBank/DDBJ databases">
        <title>Sequencing the genomes of 1000 actinobacteria strains.</title>
        <authorList>
            <person name="Klenk H.-P."/>
        </authorList>
    </citation>
    <scope>NUCLEOTIDE SEQUENCE [LARGE SCALE GENOMIC DNA]</scope>
    <source>
        <strain evidence="6 7">DSM 45805</strain>
    </source>
</reference>
<feature type="region of interest" description="Disordered" evidence="4">
    <location>
        <begin position="314"/>
        <end position="334"/>
    </location>
</feature>
<sequence length="334" mass="37478">MTAVAPRLAERTTADLLLEWDRTRPRSRQRELGWSEVGGCRRRAGYRLAGTEPTNPGGSVQAVLGTAIHEAVQQRLNETAGPDDLVEHPVEFAGIPGHLDRYEADTETLVDVKTTSSRWLEHIKVEGPTRSHLWQVNGYAAALMAQSGMKVRVRRIVIDYIARDTGELYRWAGKPDPQQVRDALDWLRTVRETPLEWLNRDYAPDGPFCQHCPFFDTCWDGAVTGRDLRSVLLVEDQDAAGWAEKLYRARQDKKDATAREEEAKGALDALRPNDAGKSDPVDVGFELNLVWQVSETTRLDADAVRAEYRKIGAEPPTKTSTSTKLMFVAKPEDE</sequence>
<feature type="domain" description="PD-(D/E)XK endonuclease-like" evidence="5">
    <location>
        <begin position="70"/>
        <end position="218"/>
    </location>
</feature>
<keyword evidence="2" id="KW-0067">ATP-binding</keyword>
<dbReference type="RefSeq" id="WP_306990517.1">
    <property type="nucleotide sequence ID" value="NZ_JAUSUT010000001.1"/>
</dbReference>
<keyword evidence="3" id="KW-0234">DNA repair</keyword>
<proteinExistence type="predicted"/>
<evidence type="ECO:0000256" key="1">
    <source>
        <dbReference type="ARBA" id="ARBA00022763"/>
    </source>
</evidence>
<keyword evidence="1" id="KW-0227">DNA damage</keyword>
<evidence type="ECO:0000256" key="3">
    <source>
        <dbReference type="ARBA" id="ARBA00023204"/>
    </source>
</evidence>
<accession>A0ABU0ERJ0</accession>
<gene>
    <name evidence="6" type="ORF">FB470_001909</name>
</gene>
<keyword evidence="6" id="KW-0269">Exonuclease</keyword>
<evidence type="ECO:0000313" key="7">
    <source>
        <dbReference type="Proteomes" id="UP001229651"/>
    </source>
</evidence>
<dbReference type="Pfam" id="PF12705">
    <property type="entry name" value="PDDEXK_1"/>
    <property type="match status" value="1"/>
</dbReference>
<keyword evidence="2" id="KW-0547">Nucleotide-binding</keyword>
<dbReference type="Proteomes" id="UP001229651">
    <property type="component" value="Unassembled WGS sequence"/>
</dbReference>
<dbReference type="InterPro" id="IPR011604">
    <property type="entry name" value="PDDEXK-like_dom_sf"/>
</dbReference>
<name>A0ABU0ERJ0_9PSEU</name>
<keyword evidence="6" id="KW-0540">Nuclease</keyword>
<feature type="compositionally biased region" description="Basic and acidic residues" evidence="4">
    <location>
        <begin position="253"/>
        <end position="265"/>
    </location>
</feature>
<evidence type="ECO:0000313" key="6">
    <source>
        <dbReference type="EMBL" id="MDQ0377915.1"/>
    </source>
</evidence>
<keyword evidence="6" id="KW-0378">Hydrolase</keyword>
<dbReference type="InterPro" id="IPR038726">
    <property type="entry name" value="PDDEXK_AddAB-type"/>
</dbReference>